<feature type="region of interest" description="Disordered" evidence="7">
    <location>
        <begin position="353"/>
        <end position="377"/>
    </location>
</feature>
<keyword evidence="1" id="KW-0808">Transferase</keyword>
<evidence type="ECO:0000259" key="8">
    <source>
        <dbReference type="Pfam" id="PF17917"/>
    </source>
</evidence>
<dbReference type="InterPro" id="IPR043502">
    <property type="entry name" value="DNA/RNA_pol_sf"/>
</dbReference>
<dbReference type="EMBL" id="BKCJ010000073">
    <property type="protein sequence ID" value="GEU29495.1"/>
    <property type="molecule type" value="Genomic_DNA"/>
</dbReference>
<evidence type="ECO:0000256" key="4">
    <source>
        <dbReference type="ARBA" id="ARBA00022759"/>
    </source>
</evidence>
<gene>
    <name evidence="9" type="ORF">Tci_001473</name>
</gene>
<proteinExistence type="predicted"/>
<evidence type="ECO:0000256" key="5">
    <source>
        <dbReference type="ARBA" id="ARBA00022801"/>
    </source>
</evidence>
<protein>
    <submittedName>
        <fullName evidence="9">Putative reverse transcriptase domain-containing protein</fullName>
    </submittedName>
</protein>
<dbReference type="PANTHER" id="PTHR37984">
    <property type="entry name" value="PROTEIN CBG26694"/>
    <property type="match status" value="1"/>
</dbReference>
<evidence type="ECO:0000256" key="3">
    <source>
        <dbReference type="ARBA" id="ARBA00022722"/>
    </source>
</evidence>
<dbReference type="CDD" id="cd00303">
    <property type="entry name" value="retropepsin_like"/>
    <property type="match status" value="1"/>
</dbReference>
<reference evidence="9" key="1">
    <citation type="journal article" date="2019" name="Sci. Rep.">
        <title>Draft genome of Tanacetum cinerariifolium, the natural source of mosquito coil.</title>
        <authorList>
            <person name="Yamashiro T."/>
            <person name="Shiraishi A."/>
            <person name="Satake H."/>
            <person name="Nakayama K."/>
        </authorList>
    </citation>
    <scope>NUCLEOTIDE SEQUENCE</scope>
</reference>
<dbReference type="GO" id="GO:0004519">
    <property type="term" value="F:endonuclease activity"/>
    <property type="evidence" value="ECO:0007669"/>
    <property type="project" value="UniProtKB-KW"/>
</dbReference>
<dbReference type="GO" id="GO:0016787">
    <property type="term" value="F:hydrolase activity"/>
    <property type="evidence" value="ECO:0007669"/>
    <property type="project" value="UniProtKB-KW"/>
</dbReference>
<dbReference type="Gene3D" id="3.30.70.270">
    <property type="match status" value="1"/>
</dbReference>
<dbReference type="AlphaFoldDB" id="A0A699GN36"/>
<dbReference type="PANTHER" id="PTHR37984:SF5">
    <property type="entry name" value="PROTEIN NYNRIN-LIKE"/>
    <property type="match status" value="1"/>
</dbReference>
<organism evidence="9">
    <name type="scientific">Tanacetum cinerariifolium</name>
    <name type="common">Dalmatian daisy</name>
    <name type="synonym">Chrysanthemum cinerariifolium</name>
    <dbReference type="NCBI Taxonomy" id="118510"/>
    <lineage>
        <taxon>Eukaryota</taxon>
        <taxon>Viridiplantae</taxon>
        <taxon>Streptophyta</taxon>
        <taxon>Embryophyta</taxon>
        <taxon>Tracheophyta</taxon>
        <taxon>Spermatophyta</taxon>
        <taxon>Magnoliopsida</taxon>
        <taxon>eudicotyledons</taxon>
        <taxon>Gunneridae</taxon>
        <taxon>Pentapetalae</taxon>
        <taxon>asterids</taxon>
        <taxon>campanulids</taxon>
        <taxon>Asterales</taxon>
        <taxon>Asteraceae</taxon>
        <taxon>Asteroideae</taxon>
        <taxon>Anthemideae</taxon>
        <taxon>Anthemidinae</taxon>
        <taxon>Tanacetum</taxon>
    </lineage>
</organism>
<evidence type="ECO:0000256" key="2">
    <source>
        <dbReference type="ARBA" id="ARBA00022695"/>
    </source>
</evidence>
<dbReference type="GO" id="GO:0003964">
    <property type="term" value="F:RNA-directed DNA polymerase activity"/>
    <property type="evidence" value="ECO:0007669"/>
    <property type="project" value="UniProtKB-KW"/>
</dbReference>
<evidence type="ECO:0000256" key="1">
    <source>
        <dbReference type="ARBA" id="ARBA00022679"/>
    </source>
</evidence>
<keyword evidence="3" id="KW-0540">Nuclease</keyword>
<dbReference type="Gene3D" id="4.10.60.10">
    <property type="entry name" value="Zinc finger, CCHC-type"/>
    <property type="match status" value="1"/>
</dbReference>
<accession>A0A699GN36</accession>
<keyword evidence="6 9" id="KW-0695">RNA-directed DNA polymerase</keyword>
<feature type="compositionally biased region" description="Basic and acidic residues" evidence="7">
    <location>
        <begin position="354"/>
        <end position="377"/>
    </location>
</feature>
<comment type="caution">
    <text evidence="9">The sequence shown here is derived from an EMBL/GenBank/DDBJ whole genome shotgun (WGS) entry which is preliminary data.</text>
</comment>
<dbReference type="InterPro" id="IPR043128">
    <property type="entry name" value="Rev_trsase/Diguanyl_cyclase"/>
</dbReference>
<keyword evidence="4" id="KW-0255">Endonuclease</keyword>
<name>A0A699GN36_TANCI</name>
<dbReference type="InterPro" id="IPR050951">
    <property type="entry name" value="Retrovirus_Pol_polyprotein"/>
</dbReference>
<evidence type="ECO:0000313" key="9">
    <source>
        <dbReference type="EMBL" id="GEU29495.1"/>
    </source>
</evidence>
<dbReference type="CDD" id="cd09274">
    <property type="entry name" value="RNase_HI_RT_Ty3"/>
    <property type="match status" value="1"/>
</dbReference>
<dbReference type="SUPFAM" id="SSF56672">
    <property type="entry name" value="DNA/RNA polymerases"/>
    <property type="match status" value="1"/>
</dbReference>
<keyword evidence="5" id="KW-0378">Hydrolase</keyword>
<dbReference type="Pfam" id="PF08284">
    <property type="entry name" value="RVP_2"/>
    <property type="match status" value="1"/>
</dbReference>
<dbReference type="FunFam" id="3.30.70.270:FF:000020">
    <property type="entry name" value="Transposon Tf2-6 polyprotein-like Protein"/>
    <property type="match status" value="1"/>
</dbReference>
<feature type="domain" description="Reverse transcriptase RNase H-like" evidence="8">
    <location>
        <begin position="784"/>
        <end position="846"/>
    </location>
</feature>
<evidence type="ECO:0000256" key="7">
    <source>
        <dbReference type="SAM" id="MobiDB-lite"/>
    </source>
</evidence>
<sequence length="985" mass="113268">MDRKTKNTLWEFWIKGSDDEVLMDGIVSSDDEREESDNTNQLNDNSDPFFKPYFDAQERNNICSISVGNDEKKELLNDGVCKSEKFDVIRYSLGPNEEYITISPYKCDIWKRTKGIMSSIYHELLRKKDQGSQYGVSWFGIRYIDCLYIVDKLFIKICVLNTEYNWERYGYKYDGQCSYKAAPRGGGTDGRVGRGARRTRATVRRNNETISELDGQENDQGVETNRGVSGGDVRNVIVSNDRRGCTYKEFLACNPKEYDGNEDPYTKSRGPVRMSWEDFKNLTREEFCPINEMQKLETEFWNHAMVGAGHAAYTDRFHELARMVAAIKLSTIQKAMQKAGTLTDEAIMHGLLKKNTEKRGNDGDPSRDKNVKDDNKGSKAGNALLRLLIHCNRLGHISKDCRVVPRMVNPVNAKNPTSARGSYFECGGTNHFKAACPRLNQAQRPEGGRLNQVVVIDGGQGRGNNGNRTRRGAFMLGAEEASQDLNIVTGTFTLHNNYATTQFDSGADYSFVSTAFTPLLGIESSDLGFSYEIEIASGQLVEINKVIRGCKLEIEGHAFSIDLKPFGSGSFDVITLRVIDERPEEKVRHLRSAKTKEQKKEDIVVVRNFPDVSLNKLSGLPPNQEIKFRIALIPGKISVAKSPYRLEPFEMEELVSFETTQEGETVCLVFKCEFWLQEVLFLGHVINGDGIHVDPSKIEAVKNWEAPITLSEVRSFLGLAGYYRQFIKNFSKIAKSLTILTQKCKTFDWGEEREKAFQTLKDKLCNAHVLALLDRPKDFVLKIYKKNYITHDLELGAIVFALKIWRHYLYGTKSVIYTDHKSLQHIFNQKELNMHQRHWIELFRDYDCKIRYHPGAGKMYYDLRDMYWCPGMKKDIAVVALEMCGMLWKKEKLAPRFVRPFEINERISPIPLDEIRIDDKLNFVEEHIEILEKEFKKLKQNRIAIVKVRWTSKRRPEFTWEREDQMKLKYPHLFSSSTSQCCKYR</sequence>
<dbReference type="InterPro" id="IPR041373">
    <property type="entry name" value="RT_RNaseH"/>
</dbReference>
<keyword evidence="2" id="KW-0548">Nucleotidyltransferase</keyword>
<dbReference type="Pfam" id="PF17917">
    <property type="entry name" value="RT_RNaseH"/>
    <property type="match status" value="1"/>
</dbReference>
<evidence type="ECO:0000256" key="6">
    <source>
        <dbReference type="ARBA" id="ARBA00022918"/>
    </source>
</evidence>